<keyword evidence="1" id="KW-0472">Membrane</keyword>
<dbReference type="InterPro" id="IPR043130">
    <property type="entry name" value="CDP-OH_PTrfase_TM_dom"/>
</dbReference>
<evidence type="ECO:0000256" key="1">
    <source>
        <dbReference type="SAM" id="Phobius"/>
    </source>
</evidence>
<dbReference type="AlphaFoldDB" id="A0A6J4HDP3"/>
<keyword evidence="1" id="KW-0812">Transmembrane</keyword>
<evidence type="ECO:0000313" key="2">
    <source>
        <dbReference type="EMBL" id="CAA9221549.1"/>
    </source>
</evidence>
<name>A0A6J4HDP3_9CHLR</name>
<dbReference type="EMBL" id="CADCTR010000154">
    <property type="protein sequence ID" value="CAA9221549.1"/>
    <property type="molecule type" value="Genomic_DNA"/>
</dbReference>
<feature type="non-terminal residue" evidence="2">
    <location>
        <position position="1"/>
    </location>
</feature>
<reference evidence="2" key="1">
    <citation type="submission" date="2020-02" db="EMBL/GenBank/DDBJ databases">
        <authorList>
            <person name="Meier V. D."/>
        </authorList>
    </citation>
    <scope>NUCLEOTIDE SEQUENCE</scope>
    <source>
        <strain evidence="2">AVDCRST_MAG93</strain>
    </source>
</reference>
<accession>A0A6J4HDP3</accession>
<sequence length="116" mass="12296">YNEFPDRIADSLLIVALGYAVLHPWLGWLGALLAALTAYVRVFGGSLGEAQAFHGPMAKQHRMAVLTAACVVGAAEMHYSGTRHVLLIASIAIAAGSLLTCITRTRTIAAQLHQAD</sequence>
<proteinExistence type="predicted"/>
<feature type="transmembrane region" description="Helical" evidence="1">
    <location>
        <begin position="85"/>
        <end position="103"/>
    </location>
</feature>
<protein>
    <submittedName>
        <fullName evidence="2">Phosphatidylinositol phosphate synthase-related protein</fullName>
    </submittedName>
</protein>
<dbReference type="Gene3D" id="1.20.120.1760">
    <property type="match status" value="1"/>
</dbReference>
<feature type="transmembrane region" description="Helical" evidence="1">
    <location>
        <begin position="12"/>
        <end position="40"/>
    </location>
</feature>
<gene>
    <name evidence="2" type="ORF">AVDCRST_MAG93-466</name>
</gene>
<keyword evidence="1" id="KW-1133">Transmembrane helix</keyword>
<organism evidence="2">
    <name type="scientific">uncultured Chloroflexia bacterium</name>
    <dbReference type="NCBI Taxonomy" id="1672391"/>
    <lineage>
        <taxon>Bacteria</taxon>
        <taxon>Bacillati</taxon>
        <taxon>Chloroflexota</taxon>
        <taxon>Chloroflexia</taxon>
        <taxon>environmental samples</taxon>
    </lineage>
</organism>